<dbReference type="Proteomes" id="UP000622604">
    <property type="component" value="Unassembled WGS sequence"/>
</dbReference>
<evidence type="ECO:0000313" key="2">
    <source>
        <dbReference type="EMBL" id="GGZ78215.1"/>
    </source>
</evidence>
<feature type="compositionally biased region" description="Low complexity" evidence="1">
    <location>
        <begin position="41"/>
        <end position="50"/>
    </location>
</feature>
<gene>
    <name evidence="2" type="ORF">GCM10011274_40470</name>
</gene>
<comment type="caution">
    <text evidence="2">The sequence shown here is derived from an EMBL/GenBank/DDBJ whole genome shotgun (WGS) entry which is preliminary data.</text>
</comment>
<reference evidence="2" key="1">
    <citation type="journal article" date="2014" name="Int. J. Syst. Evol. Microbiol.">
        <title>Complete genome sequence of Corynebacterium casei LMG S-19264T (=DSM 44701T), isolated from a smear-ripened cheese.</title>
        <authorList>
            <consortium name="US DOE Joint Genome Institute (JGI-PGF)"/>
            <person name="Walter F."/>
            <person name="Albersmeier A."/>
            <person name="Kalinowski J."/>
            <person name="Ruckert C."/>
        </authorList>
    </citation>
    <scope>NUCLEOTIDE SEQUENCE</scope>
    <source>
        <strain evidence="2">KCTC 32337</strain>
    </source>
</reference>
<reference evidence="2" key="2">
    <citation type="submission" date="2020-09" db="EMBL/GenBank/DDBJ databases">
        <authorList>
            <person name="Sun Q."/>
            <person name="Kim S."/>
        </authorList>
    </citation>
    <scope>NUCLEOTIDE SEQUENCE</scope>
    <source>
        <strain evidence="2">KCTC 32337</strain>
    </source>
</reference>
<evidence type="ECO:0000313" key="3">
    <source>
        <dbReference type="Proteomes" id="UP000622604"/>
    </source>
</evidence>
<sequence>MVNKAKPNKTLLVIGGMIAIGLSAALIARELKEPAGKSPEKVNPPVAKVSAPPPAPAKPTTIKDTYIAYIDAAPDKEKAAQNVRYTYDLPNQESAVQIAELNARRAKAEFELSEWTKKMNDIKAGRKDSQIDQINGLNKELTENQGSYYNRLRDRPNENASTEELPKKDKLELSEFSLMGVSEIAGNTSAHLLYQGKSYEVQNGYVLFGKVKINIVEQAVSICKGDECQDLH</sequence>
<evidence type="ECO:0000256" key="1">
    <source>
        <dbReference type="SAM" id="MobiDB-lite"/>
    </source>
</evidence>
<organism evidence="2 3">
    <name type="scientific">Paraglaciecola chathamensis</name>
    <dbReference type="NCBI Taxonomy" id="368405"/>
    <lineage>
        <taxon>Bacteria</taxon>
        <taxon>Pseudomonadati</taxon>
        <taxon>Pseudomonadota</taxon>
        <taxon>Gammaproteobacteria</taxon>
        <taxon>Alteromonadales</taxon>
        <taxon>Alteromonadaceae</taxon>
        <taxon>Paraglaciecola</taxon>
    </lineage>
</organism>
<name>A0A8H9IE32_9ALTE</name>
<dbReference type="EMBL" id="BMZC01000014">
    <property type="protein sequence ID" value="GGZ78215.1"/>
    <property type="molecule type" value="Genomic_DNA"/>
</dbReference>
<dbReference type="AlphaFoldDB" id="A0A8H9IE32"/>
<protein>
    <submittedName>
        <fullName evidence="2">Uncharacterized protein</fullName>
    </submittedName>
</protein>
<accession>A0A8H9IE32</accession>
<feature type="region of interest" description="Disordered" evidence="1">
    <location>
        <begin position="35"/>
        <end position="60"/>
    </location>
</feature>
<proteinExistence type="predicted"/>
<dbReference type="RefSeq" id="WP_013755350.1">
    <property type="nucleotide sequence ID" value="NZ_BMZC01000014.1"/>
</dbReference>